<evidence type="ECO:0000313" key="3">
    <source>
        <dbReference type="Proteomes" id="UP001210339"/>
    </source>
</evidence>
<name>A0ABY7QUL8_9FIRM</name>
<protein>
    <submittedName>
        <fullName evidence="2">C39 family peptidase</fullName>
    </submittedName>
</protein>
<evidence type="ECO:0000259" key="1">
    <source>
        <dbReference type="Pfam" id="PF13529"/>
    </source>
</evidence>
<dbReference type="EMBL" id="CP115667">
    <property type="protein sequence ID" value="WBW49588.1"/>
    <property type="molecule type" value="Genomic_DNA"/>
</dbReference>
<dbReference type="Proteomes" id="UP001210339">
    <property type="component" value="Chromosome"/>
</dbReference>
<evidence type="ECO:0000313" key="2">
    <source>
        <dbReference type="EMBL" id="WBW49588.1"/>
    </source>
</evidence>
<dbReference type="Pfam" id="PF13529">
    <property type="entry name" value="Peptidase_C39_2"/>
    <property type="match status" value="1"/>
</dbReference>
<dbReference type="InterPro" id="IPR039564">
    <property type="entry name" value="Peptidase_C39-like"/>
</dbReference>
<organism evidence="2 3">
    <name type="scientific">Peptoniphilus equinus</name>
    <dbReference type="NCBI Taxonomy" id="3016343"/>
    <lineage>
        <taxon>Bacteria</taxon>
        <taxon>Bacillati</taxon>
        <taxon>Bacillota</taxon>
        <taxon>Tissierellia</taxon>
        <taxon>Tissierellales</taxon>
        <taxon>Peptoniphilaceae</taxon>
        <taxon>Peptoniphilus</taxon>
    </lineage>
</organism>
<dbReference type="RefSeq" id="WP_271191120.1">
    <property type="nucleotide sequence ID" value="NZ_CP115667.1"/>
</dbReference>
<accession>A0ABY7QUL8</accession>
<gene>
    <name evidence="2" type="ORF">O6R05_06215</name>
</gene>
<proteinExistence type="predicted"/>
<keyword evidence="3" id="KW-1185">Reference proteome</keyword>
<sequence>MIKPGTFKALEAKLNNYAVADLERYMEATYPGAVMTAAKSLDLKDFLQTDFVRSKNNCSLVAMTRLINYHDKEDAHDDDAVYAQIYAIARSYGFSEDYGTMPTKIDNILRDYYGHYRVAVRSQGHYFGNFYNPLKREIDLNRPLIMSIAFGKYRNHTVTVSGYRMYRWRGLTIKVIEIYDGWRRMPAYIDYNAFDHSLLSSGVCSYNTLSFKAE</sequence>
<feature type="domain" description="Peptidase C39-like" evidence="1">
    <location>
        <begin position="53"/>
        <end position="164"/>
    </location>
</feature>
<reference evidence="2 3" key="1">
    <citation type="submission" date="2023-01" db="EMBL/GenBank/DDBJ databases">
        <authorList>
            <person name="Lee S.H."/>
            <person name="Jung H.S."/>
            <person name="Yun J.U."/>
        </authorList>
    </citation>
    <scope>NUCLEOTIDE SEQUENCE [LARGE SCALE GENOMIC DNA]</scope>
    <source>
        <strain evidence="2 3">CBA3646</strain>
    </source>
</reference>